<evidence type="ECO:0000313" key="3">
    <source>
        <dbReference type="Proteomes" id="UP001499863"/>
    </source>
</evidence>
<dbReference type="Pfam" id="PF19493">
    <property type="entry name" value="Trypco1"/>
    <property type="match status" value="1"/>
</dbReference>
<comment type="caution">
    <text evidence="2">The sequence shown here is derived from an EMBL/GenBank/DDBJ whole genome shotgun (WGS) entry which is preliminary data.</text>
</comment>
<feature type="domain" description="Trypsin-co-occurring" evidence="1">
    <location>
        <begin position="7"/>
        <end position="102"/>
    </location>
</feature>
<dbReference type="RefSeq" id="WP_344342586.1">
    <property type="nucleotide sequence ID" value="NZ_BAAAKJ010000333.1"/>
</dbReference>
<reference evidence="2 3" key="1">
    <citation type="journal article" date="2019" name="Int. J. Syst. Evol. Microbiol.">
        <title>The Global Catalogue of Microorganisms (GCM) 10K type strain sequencing project: providing services to taxonomists for standard genome sequencing and annotation.</title>
        <authorList>
            <consortium name="The Broad Institute Genomics Platform"/>
            <consortium name="The Broad Institute Genome Sequencing Center for Infectious Disease"/>
            <person name="Wu L."/>
            <person name="Ma J."/>
        </authorList>
    </citation>
    <scope>NUCLEOTIDE SEQUENCE [LARGE SCALE GENOMIC DNA]</scope>
    <source>
        <strain evidence="2 3">JCM 12393</strain>
    </source>
</reference>
<evidence type="ECO:0000313" key="2">
    <source>
        <dbReference type="EMBL" id="GAA1408087.1"/>
    </source>
</evidence>
<dbReference type="EMBL" id="BAAAKJ010000333">
    <property type="protein sequence ID" value="GAA1408087.1"/>
    <property type="molecule type" value="Genomic_DNA"/>
</dbReference>
<proteinExistence type="predicted"/>
<dbReference type="Proteomes" id="UP001499863">
    <property type="component" value="Unassembled WGS sequence"/>
</dbReference>
<name>A0ABN1YEN7_9ACTN</name>
<dbReference type="InterPro" id="IPR045794">
    <property type="entry name" value="Trypco1"/>
</dbReference>
<protein>
    <recommendedName>
        <fullName evidence="1">Trypsin-co-occurring domain-containing protein</fullName>
    </recommendedName>
</protein>
<sequence length="117" mass="11939">MAAVARIPLENGGWVLLEAAGTAEGPVKAGRMGEAIRDLPMSLQGALVPVTTAAHAALDELRRIGPDEIAVEFGVDLSFEAGAVITKSAANCHLLVRALWRQGGPGTPAARPGPHGG</sequence>
<gene>
    <name evidence="2" type="ORF">GCM10009639_57590</name>
</gene>
<dbReference type="NCBIfam" id="NF041216">
    <property type="entry name" value="CU044_2847_fam"/>
    <property type="match status" value="1"/>
</dbReference>
<keyword evidence="3" id="KW-1185">Reference proteome</keyword>
<evidence type="ECO:0000259" key="1">
    <source>
        <dbReference type="Pfam" id="PF19493"/>
    </source>
</evidence>
<organism evidence="2 3">
    <name type="scientific">Kitasatospora putterlickiae</name>
    <dbReference type="NCBI Taxonomy" id="221725"/>
    <lineage>
        <taxon>Bacteria</taxon>
        <taxon>Bacillati</taxon>
        <taxon>Actinomycetota</taxon>
        <taxon>Actinomycetes</taxon>
        <taxon>Kitasatosporales</taxon>
        <taxon>Streptomycetaceae</taxon>
        <taxon>Kitasatospora</taxon>
    </lineage>
</organism>
<accession>A0ABN1YEN7</accession>